<keyword evidence="7" id="KW-1278">Translocase</keyword>
<comment type="catalytic activity">
    <reaction evidence="7">
        <text>ATP + H2O + phospholipidSide 1 = ADP + phosphate + phospholipidSide 2.</text>
        <dbReference type="EC" id="7.6.2.1"/>
    </reaction>
</comment>
<evidence type="ECO:0000256" key="7">
    <source>
        <dbReference type="RuleBase" id="RU362033"/>
    </source>
</evidence>
<dbReference type="InterPro" id="IPR018303">
    <property type="entry name" value="ATPase_P-typ_P_site"/>
</dbReference>
<evidence type="ECO:0000256" key="8">
    <source>
        <dbReference type="SAM" id="MobiDB-lite"/>
    </source>
</evidence>
<dbReference type="OMA" id="IWNKKHT"/>
<dbReference type="PANTHER" id="PTHR24092">
    <property type="entry name" value="PROBABLE PHOSPHOLIPID-TRANSPORTING ATPASE"/>
    <property type="match status" value="1"/>
</dbReference>
<protein>
    <recommendedName>
        <fullName evidence="7">Phospholipid-transporting ATPase</fullName>
        <ecNumber evidence="7">7.6.2.1</ecNumber>
    </recommendedName>
</protein>
<keyword evidence="5 7" id="KW-0067">ATP-binding</keyword>
<dbReference type="AlphaFoldDB" id="R7QP98"/>
<feature type="transmembrane region" description="Helical" evidence="7">
    <location>
        <begin position="329"/>
        <end position="356"/>
    </location>
</feature>
<dbReference type="PANTHER" id="PTHR24092:SF218">
    <property type="entry name" value="PHOSPHOLIPID-TRANSPORTING ATPASE"/>
    <property type="match status" value="1"/>
</dbReference>
<feature type="binding site" evidence="5">
    <location>
        <position position="389"/>
    </location>
    <ligand>
        <name>ATP</name>
        <dbReference type="ChEBI" id="CHEBI:30616"/>
    </ligand>
</feature>
<proteinExistence type="inferred from homology"/>
<evidence type="ECO:0000256" key="1">
    <source>
        <dbReference type="ARBA" id="ARBA00022692"/>
    </source>
</evidence>
<comment type="similarity">
    <text evidence="7">Belongs to the cation transport ATPase (P-type) (TC 3.A.3) family. Type IV subfamily.</text>
</comment>
<feature type="transmembrane region" description="Helical" evidence="7">
    <location>
        <begin position="276"/>
        <end position="299"/>
    </location>
</feature>
<keyword evidence="5 7" id="KW-0547">Nucleotide-binding</keyword>
<dbReference type="SUPFAM" id="SSF56784">
    <property type="entry name" value="HAD-like"/>
    <property type="match status" value="1"/>
</dbReference>
<dbReference type="Gene3D" id="2.70.150.10">
    <property type="entry name" value="Calcium-transporting ATPase, cytoplasmic transduction domain A"/>
    <property type="match status" value="1"/>
</dbReference>
<evidence type="ECO:0000256" key="5">
    <source>
        <dbReference type="PIRSR" id="PIRSR606539-2"/>
    </source>
</evidence>
<keyword evidence="10" id="KW-1185">Reference proteome</keyword>
<evidence type="ECO:0000256" key="6">
    <source>
        <dbReference type="PIRSR" id="PIRSR606539-3"/>
    </source>
</evidence>
<dbReference type="SUPFAM" id="SSF81660">
    <property type="entry name" value="Metal cation-transporting ATPase, ATP-binding domain N"/>
    <property type="match status" value="1"/>
</dbReference>
<evidence type="ECO:0000256" key="3">
    <source>
        <dbReference type="ARBA" id="ARBA00023136"/>
    </source>
</evidence>
<reference evidence="10" key="1">
    <citation type="journal article" date="2013" name="Proc. Natl. Acad. Sci. U.S.A.">
        <title>Genome structure and metabolic features in the red seaweed Chondrus crispus shed light on evolution of the Archaeplastida.</title>
        <authorList>
            <person name="Collen J."/>
            <person name="Porcel B."/>
            <person name="Carre W."/>
            <person name="Ball S.G."/>
            <person name="Chaparro C."/>
            <person name="Tonon T."/>
            <person name="Barbeyron T."/>
            <person name="Michel G."/>
            <person name="Noel B."/>
            <person name="Valentin K."/>
            <person name="Elias M."/>
            <person name="Artiguenave F."/>
            <person name="Arun A."/>
            <person name="Aury J.M."/>
            <person name="Barbosa-Neto J.F."/>
            <person name="Bothwell J.H."/>
            <person name="Bouget F.Y."/>
            <person name="Brillet L."/>
            <person name="Cabello-Hurtado F."/>
            <person name="Capella-Gutierrez S."/>
            <person name="Charrier B."/>
            <person name="Cladiere L."/>
            <person name="Cock J.M."/>
            <person name="Coelho S.M."/>
            <person name="Colleoni C."/>
            <person name="Czjzek M."/>
            <person name="Da Silva C."/>
            <person name="Delage L."/>
            <person name="Denoeud F."/>
            <person name="Deschamps P."/>
            <person name="Dittami S.M."/>
            <person name="Gabaldon T."/>
            <person name="Gachon C.M."/>
            <person name="Groisillier A."/>
            <person name="Herve C."/>
            <person name="Jabbari K."/>
            <person name="Katinka M."/>
            <person name="Kloareg B."/>
            <person name="Kowalczyk N."/>
            <person name="Labadie K."/>
            <person name="Leblanc C."/>
            <person name="Lopez P.J."/>
            <person name="McLachlan D.H."/>
            <person name="Meslet-Cladiere L."/>
            <person name="Moustafa A."/>
            <person name="Nehr Z."/>
            <person name="Nyvall Collen P."/>
            <person name="Panaud O."/>
            <person name="Partensky F."/>
            <person name="Poulain J."/>
            <person name="Rensing S.A."/>
            <person name="Rousvoal S."/>
            <person name="Samson G."/>
            <person name="Symeonidi A."/>
            <person name="Weissenbach J."/>
            <person name="Zambounis A."/>
            <person name="Wincker P."/>
            <person name="Boyen C."/>
        </authorList>
    </citation>
    <scope>NUCLEOTIDE SEQUENCE [LARGE SCALE GENOMIC DNA]</scope>
    <source>
        <strain evidence="10">cv. Stackhouse</strain>
    </source>
</reference>
<dbReference type="Proteomes" id="UP000012073">
    <property type="component" value="Unassembled WGS sequence"/>
</dbReference>
<dbReference type="EMBL" id="HG002054">
    <property type="protein sequence ID" value="CDF39593.1"/>
    <property type="molecule type" value="Genomic_DNA"/>
</dbReference>
<dbReference type="InterPro" id="IPR008250">
    <property type="entry name" value="ATPase_P-typ_transduc_dom_A_sf"/>
</dbReference>
<evidence type="ECO:0000313" key="10">
    <source>
        <dbReference type="Proteomes" id="UP000012073"/>
    </source>
</evidence>
<dbReference type="InterPro" id="IPR023299">
    <property type="entry name" value="ATPase_P-typ_cyto_dom_N"/>
</dbReference>
<feature type="active site" description="4-aspartylphosphate intermediate" evidence="4">
    <location>
        <position position="389"/>
    </location>
</feature>
<keyword evidence="3 7" id="KW-0472">Membrane</keyword>
<dbReference type="GO" id="GO:0140326">
    <property type="term" value="F:ATPase-coupled intramembrane lipid transporter activity"/>
    <property type="evidence" value="ECO:0007669"/>
    <property type="project" value="UniProtKB-EC"/>
</dbReference>
<feature type="binding site" evidence="5">
    <location>
        <position position="520"/>
    </location>
    <ligand>
        <name>ATP</name>
        <dbReference type="ChEBI" id="CHEBI:30616"/>
    </ligand>
</feature>
<feature type="binding site" evidence="6">
    <location>
        <position position="389"/>
    </location>
    <ligand>
        <name>Mg(2+)</name>
        <dbReference type="ChEBI" id="CHEBI:18420"/>
    </ligand>
</feature>
<dbReference type="NCBIfam" id="TIGR01652">
    <property type="entry name" value="ATPase-Plipid"/>
    <property type="match status" value="1"/>
</dbReference>
<evidence type="ECO:0000256" key="4">
    <source>
        <dbReference type="PIRSR" id="PIRSR606539-1"/>
    </source>
</evidence>
<dbReference type="RefSeq" id="XP_005709887.1">
    <property type="nucleotide sequence ID" value="XM_005709830.1"/>
</dbReference>
<dbReference type="GO" id="GO:0005524">
    <property type="term" value="F:ATP binding"/>
    <property type="evidence" value="ECO:0007669"/>
    <property type="project" value="UniProtKB-UniRule"/>
</dbReference>
<dbReference type="Pfam" id="PF13246">
    <property type="entry name" value="Cation_ATPase"/>
    <property type="match status" value="1"/>
</dbReference>
<dbReference type="OrthoDB" id="377733at2759"/>
<dbReference type="PhylomeDB" id="R7QP98"/>
<keyword evidence="1 7" id="KW-0812">Transmembrane</keyword>
<sequence length="671" mass="74294">MRRTSLLIRKIFIELASCPHLHHLLFPCLHPHPLLAFPSLYHRSFMASILASESPMISKDPFPSLLRLTIPSTNNSNASPISTSLSLPLSPSFLTSPQAPICKRPPPFRRCLSWPASRKPDLHRTVASRDVAVGDIVLVRKGEVFPCELVLLHSALEGVIAYVSTANLDGESNLKRVIVASATAEIEHPSQLPAVKGKIRAQRPSTALHEFEASIELSGEGPVPLGPSSLLLRGSISRNSECIYGIAVYTGFGTKVALNMRNPPSKMGSVERKLNWVVLMLFIALATLVITGAIVAGVLQNRDGAGQWYMGENSLKSGGKVTSQSLGTFLILFSTFIPVSLFVTLEFIQVLQALFMSADFRMRTGRQKVLARATNLNEMLGEVEHVLSDKTGTLTENIMHYIACSAGGQLYNILKKKRAMHRAVKDGVEPTQSDNSSGDSGRKKSKKRTNPDLGDKTAVLDGNSSEEALPEYQGQSPDEVALVTSAREYGITFMARTLDTLVIDRFGTKETYTTLAELEFNSDRKRMSMIFRCPDGKIKMFTKGADTIMLKLLNKDANIELIQNHIDEFAKEGLRTLVFAMKELEEKDFQTWFERFQEAQNSLEDREGKNSKNSAELEEDLMYVATTAVEDKLQDKVPETIKFLREAGIKLWVWTGDKRETAQNIGYSAIA</sequence>
<dbReference type="SUPFAM" id="SSF81653">
    <property type="entry name" value="Calcium ATPase, transduction domain A"/>
    <property type="match status" value="1"/>
</dbReference>
<feature type="binding site" evidence="5">
    <location>
        <position position="656"/>
    </location>
    <ligand>
        <name>ATP</name>
        <dbReference type="ChEBI" id="CHEBI:30616"/>
    </ligand>
</feature>
<evidence type="ECO:0000313" key="9">
    <source>
        <dbReference type="EMBL" id="CDF39593.1"/>
    </source>
</evidence>
<dbReference type="InterPro" id="IPR036412">
    <property type="entry name" value="HAD-like_sf"/>
</dbReference>
<dbReference type="Gramene" id="CDF39593">
    <property type="protein sequence ID" value="CDF39593"/>
    <property type="gene ID" value="CHC_T00006675001"/>
</dbReference>
<keyword evidence="6 7" id="KW-0460">Magnesium</keyword>
<dbReference type="GO" id="GO:0045332">
    <property type="term" value="P:phospholipid translocation"/>
    <property type="evidence" value="ECO:0007669"/>
    <property type="project" value="TreeGrafter"/>
</dbReference>
<dbReference type="EC" id="7.6.2.1" evidence="7"/>
<dbReference type="Gene3D" id="3.40.1110.10">
    <property type="entry name" value="Calcium-transporting ATPase, cytoplasmic domain N"/>
    <property type="match status" value="1"/>
</dbReference>
<comment type="caution">
    <text evidence="7">Lacks conserved residue(s) required for the propagation of feature annotation.</text>
</comment>
<feature type="binding site" evidence="5">
    <location>
        <position position="391"/>
    </location>
    <ligand>
        <name>ATP</name>
        <dbReference type="ChEBI" id="CHEBI:30616"/>
    </ligand>
</feature>
<feature type="binding site" evidence="5">
    <location>
        <position position="575"/>
    </location>
    <ligand>
        <name>ATP</name>
        <dbReference type="ChEBI" id="CHEBI:30616"/>
    </ligand>
</feature>
<dbReference type="GO" id="GO:0005886">
    <property type="term" value="C:plasma membrane"/>
    <property type="evidence" value="ECO:0007669"/>
    <property type="project" value="TreeGrafter"/>
</dbReference>
<feature type="binding site" evidence="6">
    <location>
        <position position="391"/>
    </location>
    <ligand>
        <name>Mg(2+)</name>
        <dbReference type="ChEBI" id="CHEBI:18420"/>
    </ligand>
</feature>
<dbReference type="Gene3D" id="3.40.50.1000">
    <property type="entry name" value="HAD superfamily/HAD-like"/>
    <property type="match status" value="1"/>
</dbReference>
<gene>
    <name evidence="9" type="ORF">CHC_T00006675001</name>
</gene>
<feature type="binding site" evidence="5">
    <location>
        <position position="657"/>
    </location>
    <ligand>
        <name>ATP</name>
        <dbReference type="ChEBI" id="CHEBI:30616"/>
    </ligand>
</feature>
<dbReference type="GO" id="GO:0000287">
    <property type="term" value="F:magnesium ion binding"/>
    <property type="evidence" value="ECO:0007669"/>
    <property type="project" value="UniProtKB-UniRule"/>
</dbReference>
<dbReference type="SUPFAM" id="SSF81665">
    <property type="entry name" value="Calcium ATPase, transmembrane domain M"/>
    <property type="match status" value="1"/>
</dbReference>
<dbReference type="GeneID" id="17317604"/>
<feature type="binding site" evidence="5">
    <location>
        <position position="543"/>
    </location>
    <ligand>
        <name>ATP</name>
        <dbReference type="ChEBI" id="CHEBI:30616"/>
    </ligand>
</feature>
<dbReference type="KEGG" id="ccp:CHC_T00006675001"/>
<comment type="cofactor">
    <cofactor evidence="6">
        <name>Mg(2+)</name>
        <dbReference type="ChEBI" id="CHEBI:18420"/>
    </cofactor>
</comment>
<feature type="binding site" evidence="5">
    <location>
        <position position="655"/>
    </location>
    <ligand>
        <name>ATP</name>
        <dbReference type="ChEBI" id="CHEBI:30616"/>
    </ligand>
</feature>
<organism evidence="9 10">
    <name type="scientific">Chondrus crispus</name>
    <name type="common">Carrageen Irish moss</name>
    <name type="synonym">Polymorpha crispa</name>
    <dbReference type="NCBI Taxonomy" id="2769"/>
    <lineage>
        <taxon>Eukaryota</taxon>
        <taxon>Rhodophyta</taxon>
        <taxon>Florideophyceae</taxon>
        <taxon>Rhodymeniophycidae</taxon>
        <taxon>Gigartinales</taxon>
        <taxon>Gigartinaceae</taxon>
        <taxon>Chondrus</taxon>
    </lineage>
</organism>
<dbReference type="InterPro" id="IPR023298">
    <property type="entry name" value="ATPase_P-typ_TM_dom_sf"/>
</dbReference>
<keyword evidence="6" id="KW-0479">Metal-binding</keyword>
<dbReference type="PROSITE" id="PS00154">
    <property type="entry name" value="ATPASE_E1_E2"/>
    <property type="match status" value="1"/>
</dbReference>
<evidence type="ECO:0000256" key="2">
    <source>
        <dbReference type="ARBA" id="ARBA00022989"/>
    </source>
</evidence>
<name>R7QP98_CHOCR</name>
<dbReference type="InterPro" id="IPR023214">
    <property type="entry name" value="HAD_sf"/>
</dbReference>
<feature type="binding site" evidence="5">
    <location>
        <position position="390"/>
    </location>
    <ligand>
        <name>ATP</name>
        <dbReference type="ChEBI" id="CHEBI:30616"/>
    </ligand>
</feature>
<dbReference type="STRING" id="2769.R7QP98"/>
<feature type="region of interest" description="Disordered" evidence="8">
    <location>
        <begin position="424"/>
        <end position="460"/>
    </location>
</feature>
<comment type="subcellular location">
    <subcellularLocation>
        <location evidence="7">Membrane</location>
        <topology evidence="7">Multi-pass membrane protein</topology>
    </subcellularLocation>
</comment>
<keyword evidence="2 7" id="KW-1133">Transmembrane helix</keyword>
<feature type="binding site" evidence="5">
    <location>
        <position position="479"/>
    </location>
    <ligand>
        <name>ATP</name>
        <dbReference type="ChEBI" id="CHEBI:30616"/>
    </ligand>
</feature>
<dbReference type="InterPro" id="IPR006539">
    <property type="entry name" value="P-type_ATPase_IV"/>
</dbReference>
<accession>R7QP98</accession>